<dbReference type="InterPro" id="IPR047297">
    <property type="entry name" value="FXYD_motif"/>
</dbReference>
<evidence type="ECO:0000256" key="9">
    <source>
        <dbReference type="RuleBase" id="RU364131"/>
    </source>
</evidence>
<evidence type="ECO:0000256" key="1">
    <source>
        <dbReference type="ARBA" id="ARBA00004479"/>
    </source>
</evidence>
<dbReference type="GeneTree" id="ENSGT00940000175477"/>
<dbReference type="Pfam" id="PF02038">
    <property type="entry name" value="ATP1G1_PLM_MAT8"/>
    <property type="match status" value="1"/>
</dbReference>
<protein>
    <recommendedName>
        <fullName evidence="9">FXYD domain-containing ion transport regulator</fullName>
    </recommendedName>
</protein>
<accession>A0AAQ4P891</accession>
<dbReference type="InterPro" id="IPR000272">
    <property type="entry name" value="Ion-transport_regulator_FXYD"/>
</dbReference>
<keyword evidence="6 9" id="KW-1133">Transmembrane helix</keyword>
<evidence type="ECO:0000256" key="4">
    <source>
        <dbReference type="ARBA" id="ARBA00022692"/>
    </source>
</evidence>
<dbReference type="Proteomes" id="UP000007635">
    <property type="component" value="Chromosome XX"/>
</dbReference>
<organism evidence="10 11">
    <name type="scientific">Gasterosteus aculeatus aculeatus</name>
    <name type="common">three-spined stickleback</name>
    <dbReference type="NCBI Taxonomy" id="481459"/>
    <lineage>
        <taxon>Eukaryota</taxon>
        <taxon>Metazoa</taxon>
        <taxon>Chordata</taxon>
        <taxon>Craniata</taxon>
        <taxon>Vertebrata</taxon>
        <taxon>Euteleostomi</taxon>
        <taxon>Actinopterygii</taxon>
        <taxon>Neopterygii</taxon>
        <taxon>Teleostei</taxon>
        <taxon>Neoteleostei</taxon>
        <taxon>Acanthomorphata</taxon>
        <taxon>Eupercaria</taxon>
        <taxon>Perciformes</taxon>
        <taxon>Cottioidei</taxon>
        <taxon>Gasterosteales</taxon>
        <taxon>Gasterosteidae</taxon>
        <taxon>Gasterosteus</taxon>
    </lineage>
</organism>
<name>A0AAQ4P891_GASAC</name>
<evidence type="ECO:0000313" key="10">
    <source>
        <dbReference type="Ensembl" id="ENSGACP00000035159.1"/>
    </source>
</evidence>
<evidence type="ECO:0000256" key="2">
    <source>
        <dbReference type="ARBA" id="ARBA00005948"/>
    </source>
</evidence>
<reference evidence="10" key="3">
    <citation type="submission" date="2025-09" db="UniProtKB">
        <authorList>
            <consortium name="Ensembl"/>
        </authorList>
    </citation>
    <scope>IDENTIFICATION</scope>
</reference>
<feature type="transmembrane region" description="Helical" evidence="9">
    <location>
        <begin position="55"/>
        <end position="73"/>
    </location>
</feature>
<dbReference type="PANTHER" id="PTHR14132:SF15">
    <property type="entry name" value="FXYD DOMAIN-CONTAINING ION TRANSPORT REGULATOR 6-RELATED"/>
    <property type="match status" value="1"/>
</dbReference>
<evidence type="ECO:0000256" key="5">
    <source>
        <dbReference type="ARBA" id="ARBA00022729"/>
    </source>
</evidence>
<reference evidence="10" key="2">
    <citation type="submission" date="2025-08" db="UniProtKB">
        <authorList>
            <consortium name="Ensembl"/>
        </authorList>
    </citation>
    <scope>IDENTIFICATION</scope>
</reference>
<keyword evidence="8 9" id="KW-0472">Membrane</keyword>
<dbReference type="GO" id="GO:0043269">
    <property type="term" value="P:regulation of monoatomic ion transport"/>
    <property type="evidence" value="ECO:0007669"/>
    <property type="project" value="InterPro"/>
</dbReference>
<dbReference type="CDD" id="cd20324">
    <property type="entry name" value="FXYD6"/>
    <property type="match status" value="1"/>
</dbReference>
<dbReference type="GO" id="GO:0017080">
    <property type="term" value="F:sodium channel regulator activity"/>
    <property type="evidence" value="ECO:0007669"/>
    <property type="project" value="TreeGrafter"/>
</dbReference>
<feature type="chain" id="PRO_5042668091" description="FXYD domain-containing ion transport regulator" evidence="9">
    <location>
        <begin position="36"/>
        <end position="125"/>
    </location>
</feature>
<evidence type="ECO:0000256" key="7">
    <source>
        <dbReference type="ARBA" id="ARBA00023065"/>
    </source>
</evidence>
<keyword evidence="3 9" id="KW-0813">Transport</keyword>
<dbReference type="AlphaFoldDB" id="A0AAQ4P891"/>
<keyword evidence="5 9" id="KW-0732">Signal</keyword>
<comment type="similarity">
    <text evidence="2 9">Belongs to the FXYD family.</text>
</comment>
<feature type="signal peptide" evidence="9">
    <location>
        <begin position="1"/>
        <end position="35"/>
    </location>
</feature>
<evidence type="ECO:0000256" key="6">
    <source>
        <dbReference type="ARBA" id="ARBA00022989"/>
    </source>
</evidence>
<evidence type="ECO:0000256" key="8">
    <source>
        <dbReference type="ARBA" id="ARBA00023136"/>
    </source>
</evidence>
<dbReference type="PANTHER" id="PTHR14132">
    <property type="entry name" value="SODIUM/POTASSIUM-TRANSPORTING ATPASE SUBUNIT GAMMA"/>
    <property type="match status" value="1"/>
</dbReference>
<proteinExistence type="inferred from homology"/>
<dbReference type="PROSITE" id="PS01310">
    <property type="entry name" value="FXYD"/>
    <property type="match status" value="1"/>
</dbReference>
<keyword evidence="4 9" id="KW-0812">Transmembrane</keyword>
<reference evidence="10 11" key="1">
    <citation type="journal article" date="2021" name="G3 (Bethesda)">
        <title>Improved contiguity of the threespine stickleback genome using long-read sequencing.</title>
        <authorList>
            <person name="Nath S."/>
            <person name="Shaw D.E."/>
            <person name="White M.A."/>
        </authorList>
    </citation>
    <scope>NUCLEOTIDE SEQUENCE [LARGE SCALE GENOMIC DNA]</scope>
    <source>
        <strain evidence="10 11">Lake Benthic</strain>
    </source>
</reference>
<evidence type="ECO:0000313" key="11">
    <source>
        <dbReference type="Proteomes" id="UP000007635"/>
    </source>
</evidence>
<dbReference type="Gene3D" id="1.20.5.780">
    <property type="entry name" value="Single helix bin"/>
    <property type="match status" value="1"/>
</dbReference>
<keyword evidence="11" id="KW-1185">Reference proteome</keyword>
<sequence>MTSTCCYLLLFSAGSMDPVVLVALCAWLVPALASAADVENGSDSDFHYDYESLRIGGLVFAVVLFLMGIGLIVTRKCRCSSGDGNKSYQVTVSEVRMNKTDPRSLVCIFSFVQNRLKNPSSQVFI</sequence>
<dbReference type="GO" id="GO:0016020">
    <property type="term" value="C:membrane"/>
    <property type="evidence" value="ECO:0007669"/>
    <property type="project" value="UniProtKB-SubCell"/>
</dbReference>
<keyword evidence="7 9" id="KW-0406">Ion transport</keyword>
<dbReference type="Ensembl" id="ENSGACT00000047238.1">
    <property type="protein sequence ID" value="ENSGACP00000035159.1"/>
    <property type="gene ID" value="ENSGACG00000027982.1"/>
</dbReference>
<evidence type="ECO:0000256" key="3">
    <source>
        <dbReference type="ARBA" id="ARBA00022448"/>
    </source>
</evidence>
<dbReference type="GO" id="GO:0006811">
    <property type="term" value="P:monoatomic ion transport"/>
    <property type="evidence" value="ECO:0007669"/>
    <property type="project" value="UniProtKB-KW"/>
</dbReference>
<comment type="subcellular location">
    <subcellularLocation>
        <location evidence="1">Membrane</location>
        <topology evidence="1">Single-pass type I membrane protein</topology>
    </subcellularLocation>
</comment>